<accession>A0A8J2VXA3</accession>
<evidence type="ECO:0000256" key="9">
    <source>
        <dbReference type="ARBA" id="ARBA00038424"/>
    </source>
</evidence>
<keyword evidence="4" id="KW-0175">Coiled coil</keyword>
<reference evidence="14" key="1">
    <citation type="submission" date="2021-09" db="EMBL/GenBank/DDBJ databases">
        <authorList>
            <person name="Martin H S."/>
        </authorList>
    </citation>
    <scope>NUCLEOTIDE SEQUENCE</scope>
</reference>
<comment type="similarity">
    <text evidence="9">Belongs to the DRC2 family.</text>
</comment>
<keyword evidence="7" id="KW-0966">Cell projection</keyword>
<keyword evidence="5" id="KW-0969">Cilium</keyword>
<feature type="domain" description="Dynein regulatory complex protein 1/2 N-terminal" evidence="13">
    <location>
        <begin position="24"/>
        <end position="124"/>
    </location>
</feature>
<evidence type="ECO:0000256" key="3">
    <source>
        <dbReference type="ARBA" id="ARBA00022846"/>
    </source>
</evidence>
<evidence type="ECO:0000256" key="7">
    <source>
        <dbReference type="ARBA" id="ARBA00023273"/>
    </source>
</evidence>
<comment type="caution">
    <text evidence="14">The sequence shown here is derived from an EMBL/GenBank/DDBJ whole genome shotgun (WGS) entry which is preliminary data.</text>
</comment>
<comment type="function">
    <text evidence="12">Component of the nexin-dynein regulatory complex (N-DRC), a key regulator of ciliary/flagellar motility which maintains the alignment and integrity of the distal axoneme and regulates microtubule sliding in motile axonemes. Plays a critical role in the assembly of N-DRC and also stabilizes the assembly of multiple inner dynein arms and radial spokes. Coassembles with DRC1 to form a central scaffold needed for assembly of the N-DRC and its attachment to the outer doublet microtubules.</text>
</comment>
<dbReference type="GO" id="GO:0070286">
    <property type="term" value="P:axonemal dynein complex assembly"/>
    <property type="evidence" value="ECO:0007669"/>
    <property type="project" value="InterPro"/>
</dbReference>
<dbReference type="PANTHER" id="PTHR21625">
    <property type="entry name" value="NYD-SP28 PROTEIN"/>
    <property type="match status" value="1"/>
</dbReference>
<dbReference type="PANTHER" id="PTHR21625:SF0">
    <property type="entry name" value="DYNEIN REGULATORY COMPLEX SUBUNIT 2"/>
    <property type="match status" value="1"/>
</dbReference>
<keyword evidence="6" id="KW-0206">Cytoskeleton</keyword>
<evidence type="ECO:0000313" key="15">
    <source>
        <dbReference type="Proteomes" id="UP000789524"/>
    </source>
</evidence>
<keyword evidence="2" id="KW-0963">Cytoplasm</keyword>
<organism evidence="14 15">
    <name type="scientific">Danaus chrysippus</name>
    <name type="common">African queen</name>
    <dbReference type="NCBI Taxonomy" id="151541"/>
    <lineage>
        <taxon>Eukaryota</taxon>
        <taxon>Metazoa</taxon>
        <taxon>Ecdysozoa</taxon>
        <taxon>Arthropoda</taxon>
        <taxon>Hexapoda</taxon>
        <taxon>Insecta</taxon>
        <taxon>Pterygota</taxon>
        <taxon>Neoptera</taxon>
        <taxon>Endopterygota</taxon>
        <taxon>Lepidoptera</taxon>
        <taxon>Glossata</taxon>
        <taxon>Ditrysia</taxon>
        <taxon>Papilionoidea</taxon>
        <taxon>Nymphalidae</taxon>
        <taxon>Danainae</taxon>
        <taxon>Danaini</taxon>
        <taxon>Danaina</taxon>
        <taxon>Danaus</taxon>
        <taxon>Anosia</taxon>
    </lineage>
</organism>
<proteinExistence type="inferred from homology"/>
<dbReference type="Proteomes" id="UP000789524">
    <property type="component" value="Unassembled WGS sequence"/>
</dbReference>
<evidence type="ECO:0000259" key="13">
    <source>
        <dbReference type="Pfam" id="PF14772"/>
    </source>
</evidence>
<dbReference type="OrthoDB" id="7760980at2759"/>
<dbReference type="GO" id="GO:0060285">
    <property type="term" value="P:cilium-dependent cell motility"/>
    <property type="evidence" value="ECO:0007669"/>
    <property type="project" value="TreeGrafter"/>
</dbReference>
<evidence type="ECO:0000256" key="6">
    <source>
        <dbReference type="ARBA" id="ARBA00023212"/>
    </source>
</evidence>
<evidence type="ECO:0000256" key="8">
    <source>
        <dbReference type="ARBA" id="ARBA00037841"/>
    </source>
</evidence>
<evidence type="ECO:0000256" key="12">
    <source>
        <dbReference type="ARBA" id="ARBA00045865"/>
    </source>
</evidence>
<evidence type="ECO:0000256" key="10">
    <source>
        <dbReference type="ARBA" id="ARBA00040899"/>
    </source>
</evidence>
<dbReference type="EMBL" id="CAKASE010000047">
    <property type="protein sequence ID" value="CAG9561728.1"/>
    <property type="molecule type" value="Genomic_DNA"/>
</dbReference>
<dbReference type="InterPro" id="IPR039750">
    <property type="entry name" value="DRC1/DRC2"/>
</dbReference>
<evidence type="ECO:0000256" key="4">
    <source>
        <dbReference type="ARBA" id="ARBA00023054"/>
    </source>
</evidence>
<comment type="subcellular location">
    <subcellularLocation>
        <location evidence="1">Cytoplasm</location>
        <location evidence="1">Cytoskeleton</location>
        <location evidence="1">Flagellum axoneme</location>
    </subcellularLocation>
    <subcellularLocation>
        <location evidence="8">Cytoplasm</location>
        <location evidence="8">Cytoskeleton</location>
        <location evidence="8">Flagellum basal body</location>
    </subcellularLocation>
</comment>
<sequence>MPKKSKVNKLARMSDEERARYLQHRADVEEEARRRKRELVARFIKNKLDKEEAFAKLNTAKINQEWRFILRKVKCKQMTSDIQGMMSSFNFLVERKNRLLKALMQSIEDSDEQHRRAFQAHTETLSYFLKVGTIRLDKLQSDYEQQKDKFLENWDTEESDITENQEKADFKLILITYIQNEEFNNYKKRNEIERATVKNVSRLEHEEEMSNLCKPKQLEIETYYGKLRDVYNTYIEKHNPIMGHYLTLQEKDEFYQNDIAKNNILIQQSMAMLTNLQNEWLKTSNALNCKLSRMSDHKETLSKQYWLMKKETKLARAKEEEMLAVLVDSSQDAIKRLQEFHDKLSKIQLLANICSKYEQEADNLLLEEIEDTASNANFEAMDDTMIEECRMYKKFDKFLLKMNRVKVQTMCLKAEKVKLSKENAQLKQYIKRYLTELALKGDKDRPASVRIQSEMDKIDSKITRPVTCVEGALCNAVMHEKRMKLQQKKQKEIGGIRAYPRVYCW</sequence>
<dbReference type="Pfam" id="PF14772">
    <property type="entry name" value="NYD-SP28"/>
    <property type="match status" value="1"/>
</dbReference>
<gene>
    <name evidence="14" type="ORF">DCHRY22_LOCUS3180</name>
</gene>
<dbReference type="InterPro" id="IPR039505">
    <property type="entry name" value="DRC1/2_N"/>
</dbReference>
<dbReference type="GO" id="GO:0005858">
    <property type="term" value="C:axonemal dynein complex"/>
    <property type="evidence" value="ECO:0007669"/>
    <property type="project" value="InterPro"/>
</dbReference>
<evidence type="ECO:0000256" key="5">
    <source>
        <dbReference type="ARBA" id="ARBA00023069"/>
    </source>
</evidence>
<evidence type="ECO:0000256" key="1">
    <source>
        <dbReference type="ARBA" id="ARBA00004611"/>
    </source>
</evidence>
<keyword evidence="3" id="KW-0282">Flagellum</keyword>
<name>A0A8J2VXA3_9NEOP</name>
<dbReference type="AlphaFoldDB" id="A0A8J2VXA3"/>
<keyword evidence="15" id="KW-1185">Reference proteome</keyword>
<evidence type="ECO:0000256" key="11">
    <source>
        <dbReference type="ARBA" id="ARBA00041517"/>
    </source>
</evidence>
<evidence type="ECO:0000313" key="14">
    <source>
        <dbReference type="EMBL" id="CAG9561728.1"/>
    </source>
</evidence>
<dbReference type="GO" id="GO:0003352">
    <property type="term" value="P:regulation of cilium movement"/>
    <property type="evidence" value="ECO:0007669"/>
    <property type="project" value="TreeGrafter"/>
</dbReference>
<protein>
    <recommendedName>
        <fullName evidence="10">Dynein regulatory complex subunit 2</fullName>
    </recommendedName>
    <alternativeName>
        <fullName evidence="11">Coiled-coil domain-containing protein 65</fullName>
    </alternativeName>
</protein>
<evidence type="ECO:0000256" key="2">
    <source>
        <dbReference type="ARBA" id="ARBA00022490"/>
    </source>
</evidence>